<dbReference type="InterPro" id="IPR036890">
    <property type="entry name" value="HATPase_C_sf"/>
</dbReference>
<dbReference type="GO" id="GO:0005524">
    <property type="term" value="F:ATP binding"/>
    <property type="evidence" value="ECO:0007669"/>
    <property type="project" value="UniProtKB-KW"/>
</dbReference>
<keyword evidence="3" id="KW-0067">ATP-binding</keyword>
<dbReference type="GeneID" id="97985348"/>
<gene>
    <name evidence="4" type="ORF">DWY69_22765</name>
    <name evidence="3" type="ORF">DXC51_00230</name>
</gene>
<dbReference type="Proteomes" id="UP000261166">
    <property type="component" value="Unassembled WGS sequence"/>
</dbReference>
<evidence type="ECO:0000313" key="6">
    <source>
        <dbReference type="Proteomes" id="UP000261166"/>
    </source>
</evidence>
<dbReference type="AlphaFoldDB" id="A0A3E3ICL4"/>
<evidence type="ECO:0000259" key="2">
    <source>
        <dbReference type="Pfam" id="PF14501"/>
    </source>
</evidence>
<keyword evidence="5" id="KW-1185">Reference proteome</keyword>
<feature type="transmembrane region" description="Helical" evidence="1">
    <location>
        <begin position="124"/>
        <end position="143"/>
    </location>
</feature>
<feature type="transmembrane region" description="Helical" evidence="1">
    <location>
        <begin position="190"/>
        <end position="213"/>
    </location>
</feature>
<dbReference type="EMBL" id="QVLU01000025">
    <property type="protein sequence ID" value="RGE67177.1"/>
    <property type="molecule type" value="Genomic_DNA"/>
</dbReference>
<evidence type="ECO:0000313" key="4">
    <source>
        <dbReference type="EMBL" id="RGE67177.1"/>
    </source>
</evidence>
<feature type="transmembrane region" description="Helical" evidence="1">
    <location>
        <begin position="58"/>
        <end position="77"/>
    </location>
</feature>
<dbReference type="GO" id="GO:0042802">
    <property type="term" value="F:identical protein binding"/>
    <property type="evidence" value="ECO:0007669"/>
    <property type="project" value="TreeGrafter"/>
</dbReference>
<keyword evidence="1" id="KW-0472">Membrane</keyword>
<dbReference type="OrthoDB" id="3173688at2"/>
<evidence type="ECO:0000313" key="3">
    <source>
        <dbReference type="EMBL" id="RGE64807.1"/>
    </source>
</evidence>
<dbReference type="RefSeq" id="WP_025487908.1">
    <property type="nucleotide sequence ID" value="NZ_QVLU01000025.1"/>
</dbReference>
<name>A0A3E3ICL4_9FIRM</name>
<dbReference type="PANTHER" id="PTHR40448:SF1">
    <property type="entry name" value="TWO-COMPONENT SENSOR HISTIDINE KINASE"/>
    <property type="match status" value="1"/>
</dbReference>
<comment type="caution">
    <text evidence="3">The sequence shown here is derived from an EMBL/GenBank/DDBJ whole genome shotgun (WGS) entry which is preliminary data.</text>
</comment>
<feature type="transmembrane region" description="Helical" evidence="1">
    <location>
        <begin position="34"/>
        <end position="52"/>
    </location>
</feature>
<accession>A0A3E3ICL4</accession>
<organism evidence="3 5">
    <name type="scientific">Eisenbergiella massiliensis</name>
    <dbReference type="NCBI Taxonomy" id="1720294"/>
    <lineage>
        <taxon>Bacteria</taxon>
        <taxon>Bacillati</taxon>
        <taxon>Bacillota</taxon>
        <taxon>Clostridia</taxon>
        <taxon>Lachnospirales</taxon>
        <taxon>Lachnospiraceae</taxon>
        <taxon>Eisenbergiella</taxon>
    </lineage>
</organism>
<feature type="transmembrane region" description="Helical" evidence="1">
    <location>
        <begin position="89"/>
        <end position="109"/>
    </location>
</feature>
<dbReference type="EMBL" id="QVLV01000001">
    <property type="protein sequence ID" value="RGE64807.1"/>
    <property type="molecule type" value="Genomic_DNA"/>
</dbReference>
<feature type="transmembrane region" description="Helical" evidence="1">
    <location>
        <begin position="155"/>
        <end position="178"/>
    </location>
</feature>
<evidence type="ECO:0000256" key="1">
    <source>
        <dbReference type="SAM" id="Phobius"/>
    </source>
</evidence>
<proteinExistence type="predicted"/>
<keyword evidence="1" id="KW-0812">Transmembrane</keyword>
<dbReference type="Gene3D" id="3.30.565.10">
    <property type="entry name" value="Histidine kinase-like ATPase, C-terminal domain"/>
    <property type="match status" value="1"/>
</dbReference>
<dbReference type="CDD" id="cd16935">
    <property type="entry name" value="HATPase_AgrC-ComD-like"/>
    <property type="match status" value="1"/>
</dbReference>
<keyword evidence="1" id="KW-1133">Transmembrane helix</keyword>
<evidence type="ECO:0000313" key="5">
    <source>
        <dbReference type="Proteomes" id="UP000260812"/>
    </source>
</evidence>
<sequence>MMVHVILSVIEVSFHMLVGMGLFIGVYGRKKGGVKACAYLMTGLCFIMELYNNYYSQISLTAVVFISVVEGICLWIWSDCKWKTSFSWCLFYNNFYVLCILPALILVGVNSDYSLAQLIRVENILIRLYGCVILLTFFLILRYNFRKIKSFLRIILSRYLYLVLAAGIFEWVMGIGLWNLGIDGFSTHVFWLAVLLILCLIFLILFLGVFLLYKIAETKLSIMYINEKSIKQNFRLIMQEQDKIRKINHDRKYEFQYLLECMEKEEYQKGKDYIIEKYAQFKKEQMVRIWTGCNGIDNLLNNAGSQAKKKCVELKLETEIMESPIKEYDFFAVLGNLLDNAIDAAAKCDEGRRSVELKLYRANNITVLSLKNSYSSEPKKKKGKFLSAKEGREHGWGIENVKGIVERNQGRMDISYGDGIFTVQVTFGM</sequence>
<feature type="domain" description="Sensor histidine kinase NatK-like C-terminal" evidence="2">
    <location>
        <begin position="327"/>
        <end position="427"/>
    </location>
</feature>
<reference evidence="3 6" key="1">
    <citation type="submission" date="2018-08" db="EMBL/GenBank/DDBJ databases">
        <title>A genome reference for cultivated species of the human gut microbiota.</title>
        <authorList>
            <person name="Zou Y."/>
            <person name="Xue W."/>
            <person name="Luo G."/>
        </authorList>
    </citation>
    <scope>NUCLEOTIDE SEQUENCE [LARGE SCALE GENOMIC DNA]</scope>
    <source>
        <strain evidence="4 6">AF26-4BH</strain>
        <strain evidence="3">TF05-5AC</strain>
    </source>
</reference>
<dbReference type="Proteomes" id="UP000260812">
    <property type="component" value="Unassembled WGS sequence"/>
</dbReference>
<feature type="transmembrane region" description="Helical" evidence="1">
    <location>
        <begin position="6"/>
        <end position="27"/>
    </location>
</feature>
<dbReference type="SUPFAM" id="SSF55874">
    <property type="entry name" value="ATPase domain of HSP90 chaperone/DNA topoisomerase II/histidine kinase"/>
    <property type="match status" value="1"/>
</dbReference>
<dbReference type="InterPro" id="IPR032834">
    <property type="entry name" value="NatK-like_C"/>
</dbReference>
<dbReference type="PANTHER" id="PTHR40448">
    <property type="entry name" value="TWO-COMPONENT SENSOR HISTIDINE KINASE"/>
    <property type="match status" value="1"/>
</dbReference>
<protein>
    <submittedName>
        <fullName evidence="3">ATP-binding protein</fullName>
    </submittedName>
</protein>
<keyword evidence="3" id="KW-0547">Nucleotide-binding</keyword>
<dbReference type="Pfam" id="PF14501">
    <property type="entry name" value="HATPase_c_5"/>
    <property type="match status" value="1"/>
</dbReference>